<gene>
    <name evidence="20" type="ORF">HJ588_02850</name>
</gene>
<comment type="cofactor">
    <cofactor evidence="2">
        <name>[4Fe-4S] cluster</name>
        <dbReference type="ChEBI" id="CHEBI:49883"/>
    </cofactor>
</comment>
<dbReference type="GO" id="GO:0000155">
    <property type="term" value="F:phosphorelay sensor kinase activity"/>
    <property type="evidence" value="ECO:0007669"/>
    <property type="project" value="InterPro"/>
</dbReference>
<evidence type="ECO:0000256" key="2">
    <source>
        <dbReference type="ARBA" id="ARBA00001966"/>
    </source>
</evidence>
<dbReference type="PANTHER" id="PTHR24421:SF10">
    <property type="entry name" value="NITRATE_NITRITE SENSOR PROTEIN NARQ"/>
    <property type="match status" value="1"/>
</dbReference>
<reference evidence="20 21" key="1">
    <citation type="submission" date="2020-05" db="EMBL/GenBank/DDBJ databases">
        <title>Flexivirga sp. ID2601S isolated from air conditioner.</title>
        <authorList>
            <person name="Kim D.H."/>
        </authorList>
    </citation>
    <scope>NUCLEOTIDE SEQUENCE [LARGE SCALE GENOMIC DNA]</scope>
    <source>
        <strain evidence="20 21">ID2601S</strain>
    </source>
</reference>
<sequence>MTRVMQFFGVGDPWVRPLPKRWLRTDLPIAALWFCVAALTFEASRSVGMLRGDTAPTWVEYAGLAVPCVAVIWRRRFPLCSVVVTVGSWVLFGEVGGLVTMTLGVQFVYFFSIYSATAWCRDRRRGVLVIGLCLAALAVWVVWTLVHAELPDRHLAGLLSPMAGRIVINILANSLYIGGSVLLGLLEWRNVRRRVALEAQARTIDEQARALREQAVVAERLRIARELHDVVAHHVSLIGVQAGAARRVFDKRPDAARTAMAGIEESSRSAVTEMRALLGTLRADGDETRAPAPGFADLERLVEEYRAAGLDVDFRLVDADPPLAGDLPPAIGLSIYRTAQEALANVRRHSTARSAQVVARLDRRDGEPYAEIEVLDGGLPVPGSGGTGLGLTGMRERVAAHGGEAEIGPRPTAGYRVRVRLPFAAGQRPAVRLE</sequence>
<keyword evidence="18" id="KW-0812">Transmembrane</keyword>
<dbReference type="Proteomes" id="UP000557772">
    <property type="component" value="Unassembled WGS sequence"/>
</dbReference>
<dbReference type="GO" id="GO:0016020">
    <property type="term" value="C:membrane"/>
    <property type="evidence" value="ECO:0007669"/>
    <property type="project" value="InterPro"/>
</dbReference>
<dbReference type="Gene3D" id="1.20.5.1930">
    <property type="match status" value="1"/>
</dbReference>
<protein>
    <recommendedName>
        <fullName evidence="5">Oxygen sensor histidine kinase NreB</fullName>
        <ecNumber evidence="4">2.7.13.3</ecNumber>
    </recommendedName>
    <alternativeName>
        <fullName evidence="17">Nitrogen regulation protein B</fullName>
    </alternativeName>
</protein>
<evidence type="ECO:0000256" key="16">
    <source>
        <dbReference type="ARBA" id="ARBA00024827"/>
    </source>
</evidence>
<dbReference type="InterPro" id="IPR011712">
    <property type="entry name" value="Sig_transdc_His_kin_sub3_dim/P"/>
</dbReference>
<evidence type="ECO:0000256" key="13">
    <source>
        <dbReference type="ARBA" id="ARBA00023004"/>
    </source>
</evidence>
<keyword evidence="14" id="KW-0902">Two-component regulatory system</keyword>
<evidence type="ECO:0000256" key="4">
    <source>
        <dbReference type="ARBA" id="ARBA00012438"/>
    </source>
</evidence>
<dbReference type="SUPFAM" id="SSF55874">
    <property type="entry name" value="ATPase domain of HSP90 chaperone/DNA topoisomerase II/histidine kinase"/>
    <property type="match status" value="1"/>
</dbReference>
<evidence type="ECO:0000256" key="7">
    <source>
        <dbReference type="ARBA" id="ARBA00022490"/>
    </source>
</evidence>
<keyword evidence="10" id="KW-0547">Nucleotide-binding</keyword>
<dbReference type="SMART" id="SM00387">
    <property type="entry name" value="HATPase_c"/>
    <property type="match status" value="1"/>
</dbReference>
<dbReference type="Gene3D" id="3.30.565.10">
    <property type="entry name" value="Histidine kinase-like ATPase, C-terminal domain"/>
    <property type="match status" value="1"/>
</dbReference>
<keyword evidence="12" id="KW-0067">ATP-binding</keyword>
<dbReference type="CDD" id="cd16917">
    <property type="entry name" value="HATPase_UhpB-NarQ-NarX-like"/>
    <property type="match status" value="1"/>
</dbReference>
<keyword evidence="6" id="KW-0004">4Fe-4S</keyword>
<feature type="domain" description="Histidine kinase/HSP90-like ATPase" evidence="19">
    <location>
        <begin position="330"/>
        <end position="425"/>
    </location>
</feature>
<dbReference type="InterPro" id="IPR036890">
    <property type="entry name" value="HATPase_C_sf"/>
</dbReference>
<comment type="catalytic activity">
    <reaction evidence="1">
        <text>ATP + protein L-histidine = ADP + protein N-phospho-L-histidine.</text>
        <dbReference type="EC" id="2.7.13.3"/>
    </reaction>
</comment>
<name>A0A849AN33_9MICO</name>
<dbReference type="InterPro" id="IPR004358">
    <property type="entry name" value="Sig_transdc_His_kin-like_C"/>
</dbReference>
<evidence type="ECO:0000313" key="20">
    <source>
        <dbReference type="EMBL" id="NNG38212.1"/>
    </source>
</evidence>
<dbReference type="InterPro" id="IPR003594">
    <property type="entry name" value="HATPase_dom"/>
</dbReference>
<keyword evidence="13" id="KW-0408">Iron</keyword>
<keyword evidence="7" id="KW-0963">Cytoplasm</keyword>
<evidence type="ECO:0000256" key="17">
    <source>
        <dbReference type="ARBA" id="ARBA00030800"/>
    </source>
</evidence>
<accession>A0A849AN33</accession>
<proteinExistence type="predicted"/>
<evidence type="ECO:0000256" key="14">
    <source>
        <dbReference type="ARBA" id="ARBA00023012"/>
    </source>
</evidence>
<evidence type="ECO:0000256" key="1">
    <source>
        <dbReference type="ARBA" id="ARBA00000085"/>
    </source>
</evidence>
<feature type="transmembrane region" description="Helical" evidence="18">
    <location>
        <begin position="27"/>
        <end position="43"/>
    </location>
</feature>
<evidence type="ECO:0000256" key="12">
    <source>
        <dbReference type="ARBA" id="ARBA00022840"/>
    </source>
</evidence>
<dbReference type="GO" id="GO:0005737">
    <property type="term" value="C:cytoplasm"/>
    <property type="evidence" value="ECO:0007669"/>
    <property type="project" value="UniProtKB-SubCell"/>
</dbReference>
<comment type="subcellular location">
    <subcellularLocation>
        <location evidence="3">Cytoplasm</location>
    </subcellularLocation>
</comment>
<keyword evidence="8" id="KW-0597">Phosphoprotein</keyword>
<feature type="transmembrane region" description="Helical" evidence="18">
    <location>
        <begin position="86"/>
        <end position="114"/>
    </location>
</feature>
<keyword evidence="11 20" id="KW-0418">Kinase</keyword>
<evidence type="ECO:0000256" key="10">
    <source>
        <dbReference type="ARBA" id="ARBA00022741"/>
    </source>
</evidence>
<feature type="transmembrane region" description="Helical" evidence="18">
    <location>
        <begin position="166"/>
        <end position="186"/>
    </location>
</feature>
<dbReference type="EMBL" id="JABENB010000001">
    <property type="protein sequence ID" value="NNG38212.1"/>
    <property type="molecule type" value="Genomic_DNA"/>
</dbReference>
<dbReference type="InterPro" id="IPR050482">
    <property type="entry name" value="Sensor_HK_TwoCompSys"/>
</dbReference>
<comment type="function">
    <text evidence="16">Member of the two-component regulatory system NreB/NreC involved in the control of dissimilatory nitrate/nitrite reduction in response to oxygen. NreB functions as a direct oxygen sensor histidine kinase which is autophosphorylated, in the absence of oxygen, probably at the conserved histidine residue, and transfers its phosphate group probably to a conserved aspartate residue of NreC. NreB/NreC activates the expression of the nitrate (narGHJI) and nitrite (nir) reductase operons, as well as the putative nitrate transporter gene narT.</text>
</comment>
<dbReference type="RefSeq" id="WP_171155306.1">
    <property type="nucleotide sequence ID" value="NZ_JABENB010000001.1"/>
</dbReference>
<dbReference type="Pfam" id="PF07730">
    <property type="entry name" value="HisKA_3"/>
    <property type="match status" value="1"/>
</dbReference>
<evidence type="ECO:0000256" key="5">
    <source>
        <dbReference type="ARBA" id="ARBA00017322"/>
    </source>
</evidence>
<dbReference type="Pfam" id="PF02518">
    <property type="entry name" value="HATPase_c"/>
    <property type="match status" value="1"/>
</dbReference>
<evidence type="ECO:0000256" key="6">
    <source>
        <dbReference type="ARBA" id="ARBA00022485"/>
    </source>
</evidence>
<keyword evidence="15" id="KW-0411">Iron-sulfur</keyword>
<evidence type="ECO:0000256" key="15">
    <source>
        <dbReference type="ARBA" id="ARBA00023014"/>
    </source>
</evidence>
<evidence type="ECO:0000256" key="8">
    <source>
        <dbReference type="ARBA" id="ARBA00022553"/>
    </source>
</evidence>
<dbReference type="AlphaFoldDB" id="A0A849AN33"/>
<evidence type="ECO:0000259" key="19">
    <source>
        <dbReference type="SMART" id="SM00387"/>
    </source>
</evidence>
<evidence type="ECO:0000256" key="18">
    <source>
        <dbReference type="SAM" id="Phobius"/>
    </source>
</evidence>
<keyword evidence="9" id="KW-0808">Transferase</keyword>
<evidence type="ECO:0000256" key="9">
    <source>
        <dbReference type="ARBA" id="ARBA00022679"/>
    </source>
</evidence>
<dbReference type="EC" id="2.7.13.3" evidence="4"/>
<keyword evidence="18" id="KW-0472">Membrane</keyword>
<dbReference type="GO" id="GO:0046983">
    <property type="term" value="F:protein dimerization activity"/>
    <property type="evidence" value="ECO:0007669"/>
    <property type="project" value="InterPro"/>
</dbReference>
<organism evidence="20 21">
    <name type="scientific">Flexivirga aerilata</name>
    <dbReference type="NCBI Taxonomy" id="1656889"/>
    <lineage>
        <taxon>Bacteria</taxon>
        <taxon>Bacillati</taxon>
        <taxon>Actinomycetota</taxon>
        <taxon>Actinomycetes</taxon>
        <taxon>Micrococcales</taxon>
        <taxon>Dermacoccaceae</taxon>
        <taxon>Flexivirga</taxon>
    </lineage>
</organism>
<dbReference type="GO" id="GO:0051539">
    <property type="term" value="F:4 iron, 4 sulfur cluster binding"/>
    <property type="evidence" value="ECO:0007669"/>
    <property type="project" value="UniProtKB-KW"/>
</dbReference>
<dbReference type="GO" id="GO:0005524">
    <property type="term" value="F:ATP binding"/>
    <property type="evidence" value="ECO:0007669"/>
    <property type="project" value="UniProtKB-KW"/>
</dbReference>
<keyword evidence="21" id="KW-1185">Reference proteome</keyword>
<evidence type="ECO:0000256" key="11">
    <source>
        <dbReference type="ARBA" id="ARBA00022777"/>
    </source>
</evidence>
<keyword evidence="18" id="KW-1133">Transmembrane helix</keyword>
<feature type="transmembrane region" description="Helical" evidence="18">
    <location>
        <begin position="126"/>
        <end position="146"/>
    </location>
</feature>
<evidence type="ECO:0000256" key="3">
    <source>
        <dbReference type="ARBA" id="ARBA00004496"/>
    </source>
</evidence>
<dbReference type="PANTHER" id="PTHR24421">
    <property type="entry name" value="NITRATE/NITRITE SENSOR PROTEIN NARX-RELATED"/>
    <property type="match status" value="1"/>
</dbReference>
<keyword evidence="15" id="KW-0479">Metal-binding</keyword>
<comment type="caution">
    <text evidence="20">The sequence shown here is derived from an EMBL/GenBank/DDBJ whole genome shotgun (WGS) entry which is preliminary data.</text>
</comment>
<dbReference type="PRINTS" id="PR00344">
    <property type="entry name" value="BCTRLSENSOR"/>
</dbReference>
<evidence type="ECO:0000313" key="21">
    <source>
        <dbReference type="Proteomes" id="UP000557772"/>
    </source>
</evidence>